<evidence type="ECO:0000313" key="2">
    <source>
        <dbReference type="Proteomes" id="UP001283361"/>
    </source>
</evidence>
<dbReference type="Proteomes" id="UP001283361">
    <property type="component" value="Unassembled WGS sequence"/>
</dbReference>
<evidence type="ECO:0000313" key="1">
    <source>
        <dbReference type="EMBL" id="KAK3773857.1"/>
    </source>
</evidence>
<gene>
    <name evidence="1" type="ORF">RRG08_057904</name>
</gene>
<reference evidence="1" key="1">
    <citation type="journal article" date="2023" name="G3 (Bethesda)">
        <title>A reference genome for the long-term kleptoplast-retaining sea slug Elysia crispata morphotype clarki.</title>
        <authorList>
            <person name="Eastman K.E."/>
            <person name="Pendleton A.L."/>
            <person name="Shaikh M.A."/>
            <person name="Suttiyut T."/>
            <person name="Ogas R."/>
            <person name="Tomko P."/>
            <person name="Gavelis G."/>
            <person name="Widhalm J.R."/>
            <person name="Wisecaver J.H."/>
        </authorList>
    </citation>
    <scope>NUCLEOTIDE SEQUENCE</scope>
    <source>
        <strain evidence="1">ECLA1</strain>
    </source>
</reference>
<dbReference type="EMBL" id="JAWDGP010003499">
    <property type="protein sequence ID" value="KAK3773857.1"/>
    <property type="molecule type" value="Genomic_DNA"/>
</dbReference>
<protein>
    <submittedName>
        <fullName evidence="1">Uncharacterized protein</fullName>
    </submittedName>
</protein>
<accession>A0AAE0ZR67</accession>
<organism evidence="1 2">
    <name type="scientific">Elysia crispata</name>
    <name type="common">lettuce slug</name>
    <dbReference type="NCBI Taxonomy" id="231223"/>
    <lineage>
        <taxon>Eukaryota</taxon>
        <taxon>Metazoa</taxon>
        <taxon>Spiralia</taxon>
        <taxon>Lophotrochozoa</taxon>
        <taxon>Mollusca</taxon>
        <taxon>Gastropoda</taxon>
        <taxon>Heterobranchia</taxon>
        <taxon>Euthyneura</taxon>
        <taxon>Panpulmonata</taxon>
        <taxon>Sacoglossa</taxon>
        <taxon>Placobranchoidea</taxon>
        <taxon>Plakobranchidae</taxon>
        <taxon>Elysia</taxon>
    </lineage>
</organism>
<sequence length="89" mass="9628">MFNPAALCNVAPDLHREDGLSAALLASDHARLKMTLGHKDLGNGVSSSVLSGENSQDFNTEHGYHICQFVLATNREDYMNPARLISSKG</sequence>
<comment type="caution">
    <text evidence="1">The sequence shown here is derived from an EMBL/GenBank/DDBJ whole genome shotgun (WGS) entry which is preliminary data.</text>
</comment>
<keyword evidence="2" id="KW-1185">Reference proteome</keyword>
<dbReference type="AlphaFoldDB" id="A0AAE0ZR67"/>
<proteinExistence type="predicted"/>
<name>A0AAE0ZR67_9GAST</name>